<dbReference type="InterPro" id="IPR016032">
    <property type="entry name" value="Sig_transdc_resp-reg_C-effctor"/>
</dbReference>
<dbReference type="Gene3D" id="1.10.10.10">
    <property type="entry name" value="Winged helix-like DNA-binding domain superfamily/Winged helix DNA-binding domain"/>
    <property type="match status" value="1"/>
</dbReference>
<feature type="DNA-binding region" description="OmpR/PhoB-type" evidence="2">
    <location>
        <begin position="1"/>
        <end position="97"/>
    </location>
</feature>
<keyword evidence="5" id="KW-1185">Reference proteome</keyword>
<feature type="domain" description="OmpR/PhoB-type" evidence="3">
    <location>
        <begin position="1"/>
        <end position="97"/>
    </location>
</feature>
<reference evidence="5" key="1">
    <citation type="journal article" date="2019" name="Int. J. Syst. Evol. Microbiol.">
        <title>The Global Catalogue of Microorganisms (GCM) 10K type strain sequencing project: providing services to taxonomists for standard genome sequencing and annotation.</title>
        <authorList>
            <consortium name="The Broad Institute Genomics Platform"/>
            <consortium name="The Broad Institute Genome Sequencing Center for Infectious Disease"/>
            <person name="Wu L."/>
            <person name="Ma J."/>
        </authorList>
    </citation>
    <scope>NUCLEOTIDE SEQUENCE [LARGE SCALE GENOMIC DNA]</scope>
    <source>
        <strain evidence="5">KCTC 52239</strain>
    </source>
</reference>
<proteinExistence type="predicted"/>
<evidence type="ECO:0000259" key="3">
    <source>
        <dbReference type="PROSITE" id="PS51755"/>
    </source>
</evidence>
<evidence type="ECO:0000313" key="5">
    <source>
        <dbReference type="Proteomes" id="UP001595557"/>
    </source>
</evidence>
<dbReference type="Proteomes" id="UP001595557">
    <property type="component" value="Unassembled WGS sequence"/>
</dbReference>
<accession>A0ABV7IGG9</accession>
<dbReference type="Pfam" id="PF00486">
    <property type="entry name" value="Trans_reg_C"/>
    <property type="match status" value="1"/>
</dbReference>
<dbReference type="SUPFAM" id="SSF46894">
    <property type="entry name" value="C-terminal effector domain of the bipartite response regulators"/>
    <property type="match status" value="1"/>
</dbReference>
<dbReference type="SUPFAM" id="SSF48452">
    <property type="entry name" value="TPR-like"/>
    <property type="match status" value="1"/>
</dbReference>
<comment type="caution">
    <text evidence="4">The sequence shown here is derived from an EMBL/GenBank/DDBJ whole genome shotgun (WGS) entry which is preliminary data.</text>
</comment>
<gene>
    <name evidence="4" type="ORF">ACFOD7_12510</name>
</gene>
<dbReference type="InterPro" id="IPR036388">
    <property type="entry name" value="WH-like_DNA-bd_sf"/>
</dbReference>
<evidence type="ECO:0000256" key="1">
    <source>
        <dbReference type="ARBA" id="ARBA00023125"/>
    </source>
</evidence>
<name>A0ABV7IGG9_9RHOB</name>
<dbReference type="InterPro" id="IPR001867">
    <property type="entry name" value="OmpR/PhoB-type_DNA-bd"/>
</dbReference>
<dbReference type="EMBL" id="JBHRTE010000049">
    <property type="protein sequence ID" value="MFC3168871.1"/>
    <property type="molecule type" value="Genomic_DNA"/>
</dbReference>
<organism evidence="4 5">
    <name type="scientific">Paracoccus fontiphilus</name>
    <dbReference type="NCBI Taxonomy" id="1815556"/>
    <lineage>
        <taxon>Bacteria</taxon>
        <taxon>Pseudomonadati</taxon>
        <taxon>Pseudomonadota</taxon>
        <taxon>Alphaproteobacteria</taxon>
        <taxon>Rhodobacterales</taxon>
        <taxon>Paracoccaceae</taxon>
        <taxon>Paracoccus</taxon>
    </lineage>
</organism>
<protein>
    <submittedName>
        <fullName evidence="4">Winged helix-turn-helix domain-containing tetratricopeptide repeat protein</fullName>
    </submittedName>
</protein>
<evidence type="ECO:0000256" key="2">
    <source>
        <dbReference type="PROSITE-ProRule" id="PRU01091"/>
    </source>
</evidence>
<evidence type="ECO:0000313" key="4">
    <source>
        <dbReference type="EMBL" id="MFC3168871.1"/>
    </source>
</evidence>
<keyword evidence="1 2" id="KW-0238">DNA-binding</keyword>
<sequence length="504" mass="54635">MIYRFGDHQLDDQRFELRRKDTPIPVEPQVFLVLRELLRAGGRLVGKDELADVVWGGAVSDASIASRIRAARAALGDDGERQAVIRTVHGRGFRLMQPVSAVPQAGAAPGAPSLAVLPFGTAGLPPDRAILTEALAHEILRALSRLRWLTVIARGSSFRFGRADGGLSAIGARLGARYLLTGTVELSGDILTVSPELVEAEGARILWADRLSAPLDRLAELQATIVAALCTALELHVPLNEAHLAEGRDIESLDAWASYHLGLRQMFHFTAEGNRRAAECFGQAIRLDPGFARAHAGLSFTSFQDAFLRYGPDRDRAACAARAHAERSLELDPLDPFGAFTLGRSYWLTDQIDVASGWLARATDLNPNYAQGFYCKGILATILARRDQAEEGVDRALRLSPLDPLLYGMFGTRALSLLQGDDPACAADWGDRAASAPHAHFLIGMIAMAANGLAGRTGQAESWGRHVRVLRPDASRELFFTAFPLRDDGARQRIGAELARRGFA</sequence>
<dbReference type="SMART" id="SM00862">
    <property type="entry name" value="Trans_reg_C"/>
    <property type="match status" value="1"/>
</dbReference>
<dbReference type="RefSeq" id="WP_207464316.1">
    <property type="nucleotide sequence ID" value="NZ_JAFNAW010000001.1"/>
</dbReference>
<dbReference type="PROSITE" id="PS51755">
    <property type="entry name" value="OMPR_PHOB"/>
    <property type="match status" value="1"/>
</dbReference>
<dbReference type="Gene3D" id="1.25.40.10">
    <property type="entry name" value="Tetratricopeptide repeat domain"/>
    <property type="match status" value="1"/>
</dbReference>
<dbReference type="InterPro" id="IPR011990">
    <property type="entry name" value="TPR-like_helical_dom_sf"/>
</dbReference>